<dbReference type="PRINTS" id="PR00344">
    <property type="entry name" value="BCTRLSENSOR"/>
</dbReference>
<keyword evidence="7 13" id="KW-0812">Transmembrane</keyword>
<feature type="transmembrane region" description="Helical" evidence="13">
    <location>
        <begin position="20"/>
        <end position="40"/>
    </location>
</feature>
<comment type="subcellular location">
    <subcellularLocation>
        <location evidence="3">Cell membrane</location>
    </subcellularLocation>
</comment>
<comment type="caution">
    <text evidence="16">The sequence shown here is derived from an EMBL/GenBank/DDBJ whole genome shotgun (WGS) entry which is preliminary data.</text>
</comment>
<evidence type="ECO:0000256" key="8">
    <source>
        <dbReference type="ARBA" id="ARBA00022777"/>
    </source>
</evidence>
<dbReference type="SUPFAM" id="SSF158472">
    <property type="entry name" value="HAMP domain-like"/>
    <property type="match status" value="1"/>
</dbReference>
<accession>A0A7J5B800</accession>
<comment type="catalytic activity">
    <reaction evidence="1">
        <text>ATP + protein L-histidine = ADP + protein N-phospho-L-histidine.</text>
        <dbReference type="EC" id="2.7.13.3"/>
    </reaction>
</comment>
<dbReference type="GO" id="GO:0005886">
    <property type="term" value="C:plasma membrane"/>
    <property type="evidence" value="ECO:0007669"/>
    <property type="project" value="UniProtKB-SubCell"/>
</dbReference>
<dbReference type="InterPro" id="IPR036097">
    <property type="entry name" value="HisK_dim/P_sf"/>
</dbReference>
<comment type="cofactor">
    <cofactor evidence="2">
        <name>a divalent metal cation</name>
        <dbReference type="ChEBI" id="CHEBI:60240"/>
    </cofactor>
</comment>
<evidence type="ECO:0000256" key="11">
    <source>
        <dbReference type="ARBA" id="ARBA00023136"/>
    </source>
</evidence>
<dbReference type="SMART" id="SM00388">
    <property type="entry name" value="HisKA"/>
    <property type="match status" value="1"/>
</dbReference>
<evidence type="ECO:0000256" key="5">
    <source>
        <dbReference type="ARBA" id="ARBA00022553"/>
    </source>
</evidence>
<evidence type="ECO:0000256" key="3">
    <source>
        <dbReference type="ARBA" id="ARBA00004236"/>
    </source>
</evidence>
<dbReference type="InterPro" id="IPR003661">
    <property type="entry name" value="HisK_dim/P_dom"/>
</dbReference>
<gene>
    <name evidence="16" type="ORF">F8O03_03810</name>
</gene>
<dbReference type="InterPro" id="IPR005467">
    <property type="entry name" value="His_kinase_dom"/>
</dbReference>
<evidence type="ECO:0000313" key="16">
    <source>
        <dbReference type="EMBL" id="KAB1639470.1"/>
    </source>
</evidence>
<dbReference type="Gene3D" id="1.10.287.130">
    <property type="match status" value="1"/>
</dbReference>
<name>A0A7J5B800_9MICO</name>
<evidence type="ECO:0000259" key="14">
    <source>
        <dbReference type="PROSITE" id="PS50109"/>
    </source>
</evidence>
<evidence type="ECO:0000256" key="7">
    <source>
        <dbReference type="ARBA" id="ARBA00022692"/>
    </source>
</evidence>
<dbReference type="Pfam" id="PF00672">
    <property type="entry name" value="HAMP"/>
    <property type="match status" value="1"/>
</dbReference>
<feature type="region of interest" description="Disordered" evidence="12">
    <location>
        <begin position="365"/>
        <end position="384"/>
    </location>
</feature>
<keyword evidence="11 13" id="KW-0472">Membrane</keyword>
<sequence length="577" mass="62744">MPFKAWRWDRLSLRNKLTIVNITLLTFGIVVAGIGTTLLLRPTLVSQTDSQLSVYASDPTQFLAADPSSRLITYDAIRIAPSTLYVAVLDAEGNVVVDNWGQWQRPQAIAPEVPSDAATRGSQTLFDIEDPLGATWRTITVPEGEYAADQVRGTLLIAAPLTSVNATMVNFLAIFFGFGLTVVIFGAALTRVLVSATLLPLRQVEATAMQFASGDYSQRLPAGTPNTEVGRLSRSLNTMLVRIDHAFDERTRTIAQMRRFVGDASHELRTPLVTVRGYAELYRMGALNDPEKVGQAMERIEKEALRMGGLVEDLLQLARLDETRELVKDVIDLEPIAEDAAMDAHATSKDRVVRALPVRIIQEPRDEPDVPGTATTGELPAPIDADVVPVGDAAAPEAAAARRAIWRRRPLPRPALRGFPIRRRGIEPSTDEAPEAEDDYGDVPAMVHANEDKVRQAISNLLGNAMRYTPEGSPLEVGVTVDLPNQLAIVDIIDHGEGIPPQIREKIFERFWRADTSRARETGGSGLGLSIVSAIMKAHDGEVDVFETPGGGATFRLKFPLLMSAPVDSASSTAPNS</sequence>
<dbReference type="SMART" id="SM00304">
    <property type="entry name" value="HAMP"/>
    <property type="match status" value="1"/>
</dbReference>
<dbReference type="CDD" id="cd00075">
    <property type="entry name" value="HATPase"/>
    <property type="match status" value="1"/>
</dbReference>
<dbReference type="PROSITE" id="PS50885">
    <property type="entry name" value="HAMP"/>
    <property type="match status" value="1"/>
</dbReference>
<dbReference type="SUPFAM" id="SSF47384">
    <property type="entry name" value="Homodimeric domain of signal transducing histidine kinase"/>
    <property type="match status" value="1"/>
</dbReference>
<dbReference type="CDD" id="cd06225">
    <property type="entry name" value="HAMP"/>
    <property type="match status" value="1"/>
</dbReference>
<dbReference type="GO" id="GO:0005509">
    <property type="term" value="F:calcium ion binding"/>
    <property type="evidence" value="ECO:0007669"/>
    <property type="project" value="UniProtKB-ARBA"/>
</dbReference>
<evidence type="ECO:0000256" key="4">
    <source>
        <dbReference type="ARBA" id="ARBA00012438"/>
    </source>
</evidence>
<dbReference type="CDD" id="cd00082">
    <property type="entry name" value="HisKA"/>
    <property type="match status" value="1"/>
</dbReference>
<evidence type="ECO:0000256" key="1">
    <source>
        <dbReference type="ARBA" id="ARBA00000085"/>
    </source>
</evidence>
<keyword evidence="5" id="KW-0597">Phosphoprotein</keyword>
<keyword evidence="10" id="KW-0902">Two-component regulatory system</keyword>
<evidence type="ECO:0000256" key="9">
    <source>
        <dbReference type="ARBA" id="ARBA00022989"/>
    </source>
</evidence>
<feature type="domain" description="Histidine kinase" evidence="14">
    <location>
        <begin position="263"/>
        <end position="563"/>
    </location>
</feature>
<organism evidence="16 17">
    <name type="scientific">Pseudoclavibacter terrae</name>
    <dbReference type="NCBI Taxonomy" id="1530195"/>
    <lineage>
        <taxon>Bacteria</taxon>
        <taxon>Bacillati</taxon>
        <taxon>Actinomycetota</taxon>
        <taxon>Actinomycetes</taxon>
        <taxon>Micrococcales</taxon>
        <taxon>Microbacteriaceae</taxon>
        <taxon>Pseudoclavibacter</taxon>
    </lineage>
</organism>
<dbReference type="Proteomes" id="UP000490386">
    <property type="component" value="Unassembled WGS sequence"/>
</dbReference>
<dbReference type="Gene3D" id="3.30.565.10">
    <property type="entry name" value="Histidine kinase-like ATPase, C-terminal domain"/>
    <property type="match status" value="1"/>
</dbReference>
<keyword evidence="17" id="KW-1185">Reference proteome</keyword>
<evidence type="ECO:0000313" key="17">
    <source>
        <dbReference type="Proteomes" id="UP000490386"/>
    </source>
</evidence>
<feature type="domain" description="HAMP" evidence="15">
    <location>
        <begin position="195"/>
        <end position="248"/>
    </location>
</feature>
<dbReference type="SUPFAM" id="SSF55874">
    <property type="entry name" value="ATPase domain of HSP90 chaperone/DNA topoisomerase II/histidine kinase"/>
    <property type="match status" value="1"/>
</dbReference>
<keyword evidence="9 13" id="KW-1133">Transmembrane helix</keyword>
<dbReference type="Pfam" id="PF02518">
    <property type="entry name" value="HATPase_c"/>
    <property type="match status" value="1"/>
</dbReference>
<evidence type="ECO:0000256" key="2">
    <source>
        <dbReference type="ARBA" id="ARBA00001968"/>
    </source>
</evidence>
<dbReference type="RefSeq" id="WP_151422645.1">
    <property type="nucleotide sequence ID" value="NZ_WBJX01000001.1"/>
</dbReference>
<dbReference type="InterPro" id="IPR004358">
    <property type="entry name" value="Sig_transdc_His_kin-like_C"/>
</dbReference>
<dbReference type="EMBL" id="WBJX01000001">
    <property type="protein sequence ID" value="KAB1639470.1"/>
    <property type="molecule type" value="Genomic_DNA"/>
</dbReference>
<dbReference type="PANTHER" id="PTHR45436">
    <property type="entry name" value="SENSOR HISTIDINE KINASE YKOH"/>
    <property type="match status" value="1"/>
</dbReference>
<dbReference type="PANTHER" id="PTHR45436:SF5">
    <property type="entry name" value="SENSOR HISTIDINE KINASE TRCS"/>
    <property type="match status" value="1"/>
</dbReference>
<dbReference type="InterPro" id="IPR003660">
    <property type="entry name" value="HAMP_dom"/>
</dbReference>
<dbReference type="FunFam" id="1.10.287.130:FF:000001">
    <property type="entry name" value="Two-component sensor histidine kinase"/>
    <property type="match status" value="1"/>
</dbReference>
<dbReference type="OrthoDB" id="9786919at2"/>
<dbReference type="InterPro" id="IPR036890">
    <property type="entry name" value="HATPase_C_sf"/>
</dbReference>
<evidence type="ECO:0000256" key="12">
    <source>
        <dbReference type="SAM" id="MobiDB-lite"/>
    </source>
</evidence>
<keyword evidence="6" id="KW-0808">Transferase</keyword>
<dbReference type="Gene3D" id="6.10.340.10">
    <property type="match status" value="1"/>
</dbReference>
<dbReference type="Pfam" id="PF00512">
    <property type="entry name" value="HisKA"/>
    <property type="match status" value="1"/>
</dbReference>
<feature type="transmembrane region" description="Helical" evidence="13">
    <location>
        <begin position="171"/>
        <end position="194"/>
    </location>
</feature>
<reference evidence="16 17" key="1">
    <citation type="submission" date="2019-09" db="EMBL/GenBank/DDBJ databases">
        <title>Phylogeny of genus Pseudoclavibacter and closely related genus.</title>
        <authorList>
            <person name="Li Y."/>
        </authorList>
    </citation>
    <scope>NUCLEOTIDE SEQUENCE [LARGE SCALE GENOMIC DNA]</scope>
    <source>
        <strain evidence="16 17">THG-MD12</strain>
    </source>
</reference>
<dbReference type="FunFam" id="3.30.565.10:FF:000006">
    <property type="entry name" value="Sensor histidine kinase WalK"/>
    <property type="match status" value="1"/>
</dbReference>
<dbReference type="PROSITE" id="PS50109">
    <property type="entry name" value="HIS_KIN"/>
    <property type="match status" value="1"/>
</dbReference>
<dbReference type="InterPro" id="IPR003594">
    <property type="entry name" value="HATPase_dom"/>
</dbReference>
<keyword evidence="8 16" id="KW-0418">Kinase</keyword>
<dbReference type="EC" id="2.7.13.3" evidence="4"/>
<protein>
    <recommendedName>
        <fullName evidence="4">histidine kinase</fullName>
        <ecNumber evidence="4">2.7.13.3</ecNumber>
    </recommendedName>
</protein>
<proteinExistence type="predicted"/>
<dbReference type="InterPro" id="IPR050428">
    <property type="entry name" value="TCS_sensor_his_kinase"/>
</dbReference>
<dbReference type="AlphaFoldDB" id="A0A7J5B800"/>
<evidence type="ECO:0000256" key="10">
    <source>
        <dbReference type="ARBA" id="ARBA00023012"/>
    </source>
</evidence>
<evidence type="ECO:0000259" key="15">
    <source>
        <dbReference type="PROSITE" id="PS50885"/>
    </source>
</evidence>
<dbReference type="GO" id="GO:0000155">
    <property type="term" value="F:phosphorelay sensor kinase activity"/>
    <property type="evidence" value="ECO:0007669"/>
    <property type="project" value="InterPro"/>
</dbReference>
<dbReference type="SMART" id="SM00387">
    <property type="entry name" value="HATPase_c"/>
    <property type="match status" value="1"/>
</dbReference>
<evidence type="ECO:0000256" key="13">
    <source>
        <dbReference type="SAM" id="Phobius"/>
    </source>
</evidence>
<evidence type="ECO:0000256" key="6">
    <source>
        <dbReference type="ARBA" id="ARBA00022679"/>
    </source>
</evidence>